<reference evidence="5 6" key="1">
    <citation type="submission" date="2020-02" db="EMBL/GenBank/DDBJ databases">
        <title>Identification and distribution of gene clusters putatively required for synthesis of sphingolipid metabolism inhibitors in phylogenetically diverse species of the filamentous fungus Fusarium.</title>
        <authorList>
            <person name="Kim H.-S."/>
            <person name="Busman M."/>
            <person name="Brown D.W."/>
            <person name="Divon H."/>
            <person name="Uhlig S."/>
            <person name="Proctor R.H."/>
        </authorList>
    </citation>
    <scope>NUCLEOTIDE SEQUENCE [LARGE SCALE GENOMIC DNA]</scope>
    <source>
        <strain evidence="5 6">NRRL 2903</strain>
    </source>
</reference>
<evidence type="ECO:0000259" key="4">
    <source>
        <dbReference type="Pfam" id="PF13460"/>
    </source>
</evidence>
<sequence>MATVAVAGGTGGIGSTIVDTLRQNPHHKMVILTRKMSDLPQLSDAFVCVDYSDIDSMAKVLDENKVHTVISALRVFDSATSLAESNLVKAAAKSGSTKRFVASAWGIHNAETTPIGQARGRTLAELRMTNLEWTRFDNGYFLDYYAPPSQLESHMNHVAWAIDMENKKAGIPGTGNDPMTFTYTFDVARFAVAALDLPKWDELMYCYGDKTTWKGFLKQAEEARGCKFDVSYDPPEKLQKGEVTELPGNEGTEVFSRKALEGLMAFWGLNVLEGRYDLPTDRALNSVFPDIKPLTVKDVMEMWRGK</sequence>
<dbReference type="InterPro" id="IPR036291">
    <property type="entry name" value="NAD(P)-bd_dom_sf"/>
</dbReference>
<accession>A0AAN6HGS0</accession>
<evidence type="ECO:0000313" key="6">
    <source>
        <dbReference type="Proteomes" id="UP000537989"/>
    </source>
</evidence>
<proteinExistence type="inferred from homology"/>
<feature type="domain" description="NAD(P)-binding" evidence="4">
    <location>
        <begin position="8"/>
        <end position="134"/>
    </location>
</feature>
<dbReference type="Pfam" id="PF13460">
    <property type="entry name" value="NAD_binding_10"/>
    <property type="match status" value="1"/>
</dbReference>
<dbReference type="SUPFAM" id="SSF51735">
    <property type="entry name" value="NAD(P)-binding Rossmann-fold domains"/>
    <property type="match status" value="1"/>
</dbReference>
<dbReference type="InterPro" id="IPR051609">
    <property type="entry name" value="NmrA/Isoflavone_reductase-like"/>
</dbReference>
<gene>
    <name evidence="5" type="ORF">FAUST_4612</name>
</gene>
<dbReference type="InterPro" id="IPR016040">
    <property type="entry name" value="NAD(P)-bd_dom"/>
</dbReference>
<comment type="similarity">
    <text evidence="1">Belongs to the NmrA-type oxidoreductase family. Isoflavone reductase subfamily.</text>
</comment>
<dbReference type="PANTHER" id="PTHR47706">
    <property type="entry name" value="NMRA-LIKE FAMILY PROTEIN"/>
    <property type="match status" value="1"/>
</dbReference>
<protein>
    <recommendedName>
        <fullName evidence="4">NAD(P)-binding domain-containing protein</fullName>
    </recommendedName>
</protein>
<organism evidence="5 6">
    <name type="scientific">Fusarium austroamericanum</name>
    <dbReference type="NCBI Taxonomy" id="282268"/>
    <lineage>
        <taxon>Eukaryota</taxon>
        <taxon>Fungi</taxon>
        <taxon>Dikarya</taxon>
        <taxon>Ascomycota</taxon>
        <taxon>Pezizomycotina</taxon>
        <taxon>Sordariomycetes</taxon>
        <taxon>Hypocreomycetidae</taxon>
        <taxon>Hypocreales</taxon>
        <taxon>Nectriaceae</taxon>
        <taxon>Fusarium</taxon>
    </lineage>
</organism>
<dbReference type="Gene3D" id="3.40.50.720">
    <property type="entry name" value="NAD(P)-binding Rossmann-like Domain"/>
    <property type="match status" value="1"/>
</dbReference>
<comment type="caution">
    <text evidence="5">The sequence shown here is derived from an EMBL/GenBank/DDBJ whole genome shotgun (WGS) entry which is preliminary data.</text>
</comment>
<evidence type="ECO:0000313" key="5">
    <source>
        <dbReference type="EMBL" id="KAF5240028.1"/>
    </source>
</evidence>
<evidence type="ECO:0000256" key="2">
    <source>
        <dbReference type="ARBA" id="ARBA00022857"/>
    </source>
</evidence>
<dbReference type="GO" id="GO:0016491">
    <property type="term" value="F:oxidoreductase activity"/>
    <property type="evidence" value="ECO:0007669"/>
    <property type="project" value="UniProtKB-KW"/>
</dbReference>
<keyword evidence="2" id="KW-0521">NADP</keyword>
<dbReference type="PANTHER" id="PTHR47706:SF4">
    <property type="entry name" value="NMRA-LIKE DOMAIN-CONTAINING PROTEIN"/>
    <property type="match status" value="1"/>
</dbReference>
<keyword evidence="6" id="KW-1185">Reference proteome</keyword>
<dbReference type="Proteomes" id="UP000537989">
    <property type="component" value="Unassembled WGS sequence"/>
</dbReference>
<dbReference type="Gene3D" id="3.90.25.10">
    <property type="entry name" value="UDP-galactose 4-epimerase, domain 1"/>
    <property type="match status" value="1"/>
</dbReference>
<evidence type="ECO:0000256" key="3">
    <source>
        <dbReference type="ARBA" id="ARBA00023002"/>
    </source>
</evidence>
<evidence type="ECO:0000256" key="1">
    <source>
        <dbReference type="ARBA" id="ARBA00005725"/>
    </source>
</evidence>
<name>A0AAN6HGS0_FUSAU</name>
<dbReference type="AlphaFoldDB" id="A0AAN6HGS0"/>
<dbReference type="EMBL" id="JAAMOD010000117">
    <property type="protein sequence ID" value="KAF5240028.1"/>
    <property type="molecule type" value="Genomic_DNA"/>
</dbReference>
<keyword evidence="3" id="KW-0560">Oxidoreductase</keyword>